<feature type="compositionally biased region" description="Low complexity" evidence="1">
    <location>
        <begin position="56"/>
        <end position="102"/>
    </location>
</feature>
<dbReference type="CDD" id="cd13399">
    <property type="entry name" value="Slt35-like"/>
    <property type="match status" value="1"/>
</dbReference>
<dbReference type="GO" id="GO:0009253">
    <property type="term" value="P:peptidoglycan catabolic process"/>
    <property type="evidence" value="ECO:0007669"/>
    <property type="project" value="TreeGrafter"/>
</dbReference>
<reference evidence="4" key="1">
    <citation type="submission" date="2017-02" db="EMBL/GenBank/DDBJ databases">
        <authorList>
            <person name="Dridi B."/>
        </authorList>
    </citation>
    <scope>NUCLEOTIDE SEQUENCE [LARGE SCALE GENOMIC DNA]</scope>
    <source>
        <strain evidence="4">EB411</strain>
    </source>
</reference>
<dbReference type="InterPro" id="IPR043426">
    <property type="entry name" value="MltB-like"/>
</dbReference>
<evidence type="ECO:0000313" key="3">
    <source>
        <dbReference type="EMBL" id="SJN22195.1"/>
    </source>
</evidence>
<dbReference type="Gene3D" id="1.10.530.10">
    <property type="match status" value="1"/>
</dbReference>
<keyword evidence="4" id="KW-1185">Reference proteome</keyword>
<evidence type="ECO:0000259" key="2">
    <source>
        <dbReference type="Pfam" id="PF13406"/>
    </source>
</evidence>
<dbReference type="OrthoDB" id="9796191at2"/>
<evidence type="ECO:0000313" key="4">
    <source>
        <dbReference type="Proteomes" id="UP000196778"/>
    </source>
</evidence>
<dbReference type="InterPro" id="IPR023346">
    <property type="entry name" value="Lysozyme-like_dom_sf"/>
</dbReference>
<dbReference type="PANTHER" id="PTHR30163">
    <property type="entry name" value="MEMBRANE-BOUND LYTIC MUREIN TRANSGLYCOSYLASE B"/>
    <property type="match status" value="1"/>
</dbReference>
<feature type="region of interest" description="Disordered" evidence="1">
    <location>
        <begin position="45"/>
        <end position="106"/>
    </location>
</feature>
<dbReference type="RefSeq" id="WP_087136225.1">
    <property type="nucleotide sequence ID" value="NZ_FUKR01000019.1"/>
</dbReference>
<dbReference type="Pfam" id="PF13406">
    <property type="entry name" value="SLT_2"/>
    <property type="match status" value="1"/>
</dbReference>
<feature type="domain" description="Transglycosylase SLT" evidence="2">
    <location>
        <begin position="206"/>
        <end position="272"/>
    </location>
</feature>
<name>A0A1R4IRJ2_9MICO</name>
<organism evidence="3 4">
    <name type="scientific">Mycetocola reblochoni REB411</name>
    <dbReference type="NCBI Taxonomy" id="1255698"/>
    <lineage>
        <taxon>Bacteria</taxon>
        <taxon>Bacillati</taxon>
        <taxon>Actinomycetota</taxon>
        <taxon>Actinomycetes</taxon>
        <taxon>Micrococcales</taxon>
        <taxon>Microbacteriaceae</taxon>
        <taxon>Mycetocola</taxon>
    </lineage>
</organism>
<accession>A0A1R4IRJ2</accession>
<dbReference type="AlphaFoldDB" id="A0A1R4IRJ2"/>
<sequence length="294" mass="29506">MSRRPTTEASPTRTDRRLIVVAGLSLAVVAVGVAVVAGTTLLGGSATEGAAERSAPPSATPEHTSESTSSPTASETPSQSTSATPNASETASSSAGTAATGERAPAVSELVDDGWVDTVSERVGIPRRALSAYAGAALDLAERIPGCALSWNTLAGIGYVESRHGTLGGGAIGGDGITRPTLIGIALDGTASRAVADTDRGRLDGDAAWDRAIGPMQFTPESWERYGTDGSGDGLADPQNIDDAAVSAGEYLCAAGGELGTVDNWVRAVAAYNDASDYNAKVVAAADHYATAAG</sequence>
<dbReference type="InterPro" id="IPR031304">
    <property type="entry name" value="SLT_2"/>
</dbReference>
<dbReference type="Proteomes" id="UP000196778">
    <property type="component" value="Unassembled WGS sequence"/>
</dbReference>
<gene>
    <name evidence="3" type="ORF">FM119_03065</name>
</gene>
<dbReference type="EMBL" id="FUKR01000019">
    <property type="protein sequence ID" value="SJN22195.1"/>
    <property type="molecule type" value="Genomic_DNA"/>
</dbReference>
<protein>
    <submittedName>
        <fullName evidence="3">Similar to membrane-bound lytic murein transglycosylase B</fullName>
    </submittedName>
</protein>
<evidence type="ECO:0000256" key="1">
    <source>
        <dbReference type="SAM" id="MobiDB-lite"/>
    </source>
</evidence>
<dbReference type="SUPFAM" id="SSF53955">
    <property type="entry name" value="Lysozyme-like"/>
    <property type="match status" value="1"/>
</dbReference>
<dbReference type="PANTHER" id="PTHR30163:SF8">
    <property type="entry name" value="LYTIC MUREIN TRANSGLYCOSYLASE"/>
    <property type="match status" value="1"/>
</dbReference>
<proteinExistence type="predicted"/>
<dbReference type="GO" id="GO:0008933">
    <property type="term" value="F:peptidoglycan lytic transglycosylase activity"/>
    <property type="evidence" value="ECO:0007669"/>
    <property type="project" value="TreeGrafter"/>
</dbReference>